<organism evidence="4 5">
    <name type="scientific">Clostridium isatidis</name>
    <dbReference type="NCBI Taxonomy" id="182773"/>
    <lineage>
        <taxon>Bacteria</taxon>
        <taxon>Bacillati</taxon>
        <taxon>Bacillota</taxon>
        <taxon>Clostridia</taxon>
        <taxon>Eubacteriales</taxon>
        <taxon>Clostridiaceae</taxon>
        <taxon>Clostridium</taxon>
    </lineage>
</organism>
<sequence>MTTSINNYNINRATDRGTRIVKPGEEMNKNAFLTILAAELSNLDPTGNVDSTQYVTQMAQFAQMEQLSNLNSTMTNYANNAMIGRGVVLNAYDNQGVQYTGIVRAVTTTAYGTTISVEVNEDGKNVYKDFDLSSVASVLDVEDTTQASLINLNRNTSFLTATSLINKFVELSEKDDDGNNLVGQVLGVLRDGNTINVRVKLDGTGEIKEFNFEKITKAVGSVEEL</sequence>
<dbReference type="OrthoDB" id="280334at2"/>
<dbReference type="GO" id="GO:0044781">
    <property type="term" value="P:bacterial-type flagellum organization"/>
    <property type="evidence" value="ECO:0007669"/>
    <property type="project" value="UniProtKB-UniRule"/>
</dbReference>
<dbReference type="RefSeq" id="WP_119865233.1">
    <property type="nucleotide sequence ID" value="NZ_CP016786.1"/>
</dbReference>
<keyword evidence="4" id="KW-0282">Flagellum</keyword>
<evidence type="ECO:0000256" key="3">
    <source>
        <dbReference type="RuleBase" id="RU362076"/>
    </source>
</evidence>
<gene>
    <name evidence="4" type="ORF">BEN51_06260</name>
</gene>
<dbReference type="InterPro" id="IPR005648">
    <property type="entry name" value="FlgD"/>
</dbReference>
<dbReference type="KEGG" id="cia:BEN51_06260"/>
<dbReference type="EMBL" id="CP016786">
    <property type="protein sequence ID" value="ASW43095.1"/>
    <property type="molecule type" value="Genomic_DNA"/>
</dbReference>
<reference evidence="4 5" key="1">
    <citation type="submission" date="2016-08" db="EMBL/GenBank/DDBJ databases">
        <title>Complete Genome Sequence Of The Indigo Reducing Clostridium isatidis DSM15098.</title>
        <authorList>
            <person name="Little G.T."/>
            <person name="Minton N.P."/>
        </authorList>
    </citation>
    <scope>NUCLEOTIDE SEQUENCE [LARGE SCALE GENOMIC DNA]</scope>
    <source>
        <strain evidence="4 5">DSM 15098</strain>
    </source>
</reference>
<dbReference type="Proteomes" id="UP000264883">
    <property type="component" value="Chromosome"/>
</dbReference>
<accession>A0A343JC37</accession>
<comment type="similarity">
    <text evidence="1 3">Belongs to the FlgD family.</text>
</comment>
<protein>
    <recommendedName>
        <fullName evidence="3">Basal-body rod modification protein FlgD</fullName>
    </recommendedName>
</protein>
<comment type="function">
    <text evidence="3">Required for flagellar hook formation. May act as a scaffolding protein.</text>
</comment>
<dbReference type="AlphaFoldDB" id="A0A343JC37"/>
<keyword evidence="4" id="KW-0969">Cilium</keyword>
<proteinExistence type="inferred from homology"/>
<name>A0A343JC37_9CLOT</name>
<evidence type="ECO:0000256" key="2">
    <source>
        <dbReference type="ARBA" id="ARBA00022795"/>
    </source>
</evidence>
<keyword evidence="4" id="KW-0966">Cell projection</keyword>
<keyword evidence="5" id="KW-1185">Reference proteome</keyword>
<keyword evidence="2 3" id="KW-1005">Bacterial flagellum biogenesis</keyword>
<evidence type="ECO:0000256" key="1">
    <source>
        <dbReference type="ARBA" id="ARBA00010577"/>
    </source>
</evidence>
<evidence type="ECO:0000313" key="5">
    <source>
        <dbReference type="Proteomes" id="UP000264883"/>
    </source>
</evidence>
<dbReference type="Pfam" id="PF03963">
    <property type="entry name" value="FlgD"/>
    <property type="match status" value="1"/>
</dbReference>
<evidence type="ECO:0000313" key="4">
    <source>
        <dbReference type="EMBL" id="ASW43095.1"/>
    </source>
</evidence>